<dbReference type="Pfam" id="PF00004">
    <property type="entry name" value="AAA"/>
    <property type="match status" value="1"/>
</dbReference>
<dbReference type="Proteomes" id="UP000249393">
    <property type="component" value="Unassembled WGS sequence"/>
</dbReference>
<dbReference type="InterPro" id="IPR027417">
    <property type="entry name" value="P-loop_NTPase"/>
</dbReference>
<dbReference type="GO" id="GO:0016887">
    <property type="term" value="F:ATP hydrolysis activity"/>
    <property type="evidence" value="ECO:0007669"/>
    <property type="project" value="InterPro"/>
</dbReference>
<dbReference type="AlphaFoldDB" id="A0A2W5V5U5"/>
<name>A0A2W5V5U5_9CAUL</name>
<dbReference type="CDD" id="cd19481">
    <property type="entry name" value="RecA-like_protease"/>
    <property type="match status" value="1"/>
</dbReference>
<dbReference type="Gene3D" id="3.40.50.300">
    <property type="entry name" value="P-loop containing nucleotide triphosphate hydrolases"/>
    <property type="match status" value="1"/>
</dbReference>
<protein>
    <submittedName>
        <fullName evidence="2">AAA family ATPase</fullName>
    </submittedName>
</protein>
<dbReference type="SUPFAM" id="SSF52540">
    <property type="entry name" value="P-loop containing nucleoside triphosphate hydrolases"/>
    <property type="match status" value="1"/>
</dbReference>
<dbReference type="RefSeq" id="WP_304282825.1">
    <property type="nucleotide sequence ID" value="NZ_QFQZ01000119.1"/>
</dbReference>
<comment type="caution">
    <text evidence="2">The sequence shown here is derived from an EMBL/GenBank/DDBJ whole genome shotgun (WGS) entry which is preliminary data.</text>
</comment>
<dbReference type="SMART" id="SM00382">
    <property type="entry name" value="AAA"/>
    <property type="match status" value="1"/>
</dbReference>
<sequence length="336" mass="36638">MPAAKQVIAMLAGHLDGDSEQVRTIALQIAAAEARQGHLKTAEAMKKLLARPLPDRPPTTAKPAGTTLLTKARSELEDLVTVASPRARLSEMTLAAPVRERLDRMVRQQTARGRLREHDLRPGAKLLLVGPPGSGKTLTASALAGELHLPLFTIRLEAVITRFLGESAGKLRMVFDQIAQMRGVYLFDEFDAIGGKRSATNDVGEARRILNSFLQFLEEPNATDSLIVAATNHPELLDRALVRRFDEIIEYGLPDVDGVRDIVKRRLAGRAGRGLNWARIGEAAQGLSQGEVSRAVEEALRESILAERKTVDQAGLTAALDARRAMREAVADLFNE</sequence>
<gene>
    <name evidence="2" type="ORF">DI526_21775</name>
</gene>
<dbReference type="InterPro" id="IPR003593">
    <property type="entry name" value="AAA+_ATPase"/>
</dbReference>
<dbReference type="PANTHER" id="PTHR23077">
    <property type="entry name" value="AAA-FAMILY ATPASE"/>
    <property type="match status" value="1"/>
</dbReference>
<dbReference type="PANTHER" id="PTHR23077:SF198">
    <property type="entry name" value="ATP-DEPENDENT ZINC METALLOPROTEASE FTSH"/>
    <property type="match status" value="1"/>
</dbReference>
<feature type="domain" description="AAA+ ATPase" evidence="1">
    <location>
        <begin position="122"/>
        <end position="255"/>
    </location>
</feature>
<evidence type="ECO:0000313" key="2">
    <source>
        <dbReference type="EMBL" id="PZR30695.1"/>
    </source>
</evidence>
<evidence type="ECO:0000259" key="1">
    <source>
        <dbReference type="SMART" id="SM00382"/>
    </source>
</evidence>
<dbReference type="GO" id="GO:0005524">
    <property type="term" value="F:ATP binding"/>
    <property type="evidence" value="ECO:0007669"/>
    <property type="project" value="InterPro"/>
</dbReference>
<organism evidence="2 3">
    <name type="scientific">Caulobacter segnis</name>
    <dbReference type="NCBI Taxonomy" id="88688"/>
    <lineage>
        <taxon>Bacteria</taxon>
        <taxon>Pseudomonadati</taxon>
        <taxon>Pseudomonadota</taxon>
        <taxon>Alphaproteobacteria</taxon>
        <taxon>Caulobacterales</taxon>
        <taxon>Caulobacteraceae</taxon>
        <taxon>Caulobacter</taxon>
    </lineage>
</organism>
<dbReference type="EMBL" id="QFQZ01000119">
    <property type="protein sequence ID" value="PZR30695.1"/>
    <property type="molecule type" value="Genomic_DNA"/>
</dbReference>
<dbReference type="InterPro" id="IPR050168">
    <property type="entry name" value="AAA_ATPase_domain"/>
</dbReference>
<evidence type="ECO:0000313" key="3">
    <source>
        <dbReference type="Proteomes" id="UP000249393"/>
    </source>
</evidence>
<dbReference type="InterPro" id="IPR003959">
    <property type="entry name" value="ATPase_AAA_core"/>
</dbReference>
<proteinExistence type="predicted"/>
<accession>A0A2W5V5U5</accession>
<reference evidence="2 3" key="1">
    <citation type="submission" date="2017-08" db="EMBL/GenBank/DDBJ databases">
        <title>Infants hospitalized years apart are colonized by the same room-sourced microbial strains.</title>
        <authorList>
            <person name="Brooks B."/>
            <person name="Olm M.R."/>
            <person name="Firek B.A."/>
            <person name="Baker R."/>
            <person name="Thomas B.C."/>
            <person name="Morowitz M.J."/>
            <person name="Banfield J.F."/>
        </authorList>
    </citation>
    <scope>NUCLEOTIDE SEQUENCE [LARGE SCALE GENOMIC DNA]</scope>
    <source>
        <strain evidence="2">S2_003_000_R2_4</strain>
    </source>
</reference>